<dbReference type="PRINTS" id="PR00344">
    <property type="entry name" value="BCTRLSENSOR"/>
</dbReference>
<dbReference type="InterPro" id="IPR005467">
    <property type="entry name" value="His_kinase_dom"/>
</dbReference>
<dbReference type="SUPFAM" id="SSF55874">
    <property type="entry name" value="ATPase domain of HSP90 chaperone/DNA topoisomerase II/histidine kinase"/>
    <property type="match status" value="1"/>
</dbReference>
<evidence type="ECO:0000256" key="4">
    <source>
        <dbReference type="ARBA" id="ARBA00022777"/>
    </source>
</evidence>
<dbReference type="Pfam" id="PF02518">
    <property type="entry name" value="HATPase_c"/>
    <property type="match status" value="1"/>
</dbReference>
<reference evidence="8 9" key="1">
    <citation type="journal article" date="2021" name="Cell Host Microbe">
        <title>in vivo commensal control of Clostridioides difficile virulence.</title>
        <authorList>
            <person name="Girinathan B.P."/>
            <person name="Dibenedetto N."/>
            <person name="Worley J.N."/>
            <person name="Peltier J."/>
            <person name="Arrieta-Ortiz M.L."/>
            <person name="Rupa Christinal Immanuel S."/>
            <person name="Lavin R."/>
            <person name="Delaney M.L."/>
            <person name="Cummins C."/>
            <person name="Hoffmann M."/>
            <person name="Luo Y."/>
            <person name="Gonzalez-Escalona N."/>
            <person name="Allard M."/>
            <person name="Onderdonk A.B."/>
            <person name="Gerber G.K."/>
            <person name="Sonenshein A.L."/>
            <person name="Baliga N."/>
            <person name="Dupuy B."/>
            <person name="Bry L."/>
        </authorList>
    </citation>
    <scope>NUCLEOTIDE SEQUENCE [LARGE SCALE GENOMIC DNA]</scope>
    <source>
        <strain evidence="8 9">DSM 599</strain>
    </source>
</reference>
<dbReference type="Gene3D" id="3.30.450.20">
    <property type="entry name" value="PAS domain"/>
    <property type="match status" value="1"/>
</dbReference>
<dbReference type="Gene3D" id="3.30.565.10">
    <property type="entry name" value="Histidine kinase-like ATPase, C-terminal domain"/>
    <property type="match status" value="1"/>
</dbReference>
<dbReference type="Proteomes" id="UP001299068">
    <property type="component" value="Unassembled WGS sequence"/>
</dbReference>
<dbReference type="PROSITE" id="PS50109">
    <property type="entry name" value="HIS_KIN"/>
    <property type="match status" value="1"/>
</dbReference>
<dbReference type="SUPFAM" id="SSF55785">
    <property type="entry name" value="PYP-like sensor domain (PAS domain)"/>
    <property type="match status" value="1"/>
</dbReference>
<evidence type="ECO:0000256" key="2">
    <source>
        <dbReference type="ARBA" id="ARBA00012438"/>
    </source>
</evidence>
<dbReference type="SMART" id="SM00388">
    <property type="entry name" value="HisKA"/>
    <property type="match status" value="1"/>
</dbReference>
<dbReference type="InterPro" id="IPR000014">
    <property type="entry name" value="PAS"/>
</dbReference>
<evidence type="ECO:0000313" key="8">
    <source>
        <dbReference type="EMBL" id="MBY0757205.1"/>
    </source>
</evidence>
<gene>
    <name evidence="8" type="ORF">K5V21_17375</name>
</gene>
<dbReference type="InterPro" id="IPR013656">
    <property type="entry name" value="PAS_4"/>
</dbReference>
<name>A0ABS7L2A5_CLOSR</name>
<dbReference type="RefSeq" id="WP_221862339.1">
    <property type="nucleotide sequence ID" value="NZ_JAIKTU010000018.1"/>
</dbReference>
<dbReference type="PROSITE" id="PS50112">
    <property type="entry name" value="PAS"/>
    <property type="match status" value="1"/>
</dbReference>
<dbReference type="NCBIfam" id="TIGR00229">
    <property type="entry name" value="sensory_box"/>
    <property type="match status" value="1"/>
</dbReference>
<evidence type="ECO:0000259" key="6">
    <source>
        <dbReference type="PROSITE" id="PS50109"/>
    </source>
</evidence>
<accession>A0ABS7L2A5</accession>
<dbReference type="SUPFAM" id="SSF47384">
    <property type="entry name" value="Homodimeric domain of signal transducing histidine kinase"/>
    <property type="match status" value="1"/>
</dbReference>
<keyword evidence="4 8" id="KW-0418">Kinase</keyword>
<dbReference type="PANTHER" id="PTHR43547:SF2">
    <property type="entry name" value="HYBRID SIGNAL TRANSDUCTION HISTIDINE KINASE C"/>
    <property type="match status" value="1"/>
</dbReference>
<dbReference type="InterPro" id="IPR003594">
    <property type="entry name" value="HATPase_dom"/>
</dbReference>
<evidence type="ECO:0000256" key="3">
    <source>
        <dbReference type="ARBA" id="ARBA00022553"/>
    </source>
</evidence>
<comment type="caution">
    <text evidence="8">The sequence shown here is derived from an EMBL/GenBank/DDBJ whole genome shotgun (WGS) entry which is preliminary data.</text>
</comment>
<evidence type="ECO:0000256" key="1">
    <source>
        <dbReference type="ARBA" id="ARBA00000085"/>
    </source>
</evidence>
<dbReference type="InterPro" id="IPR036097">
    <property type="entry name" value="HisK_dim/P_sf"/>
</dbReference>
<dbReference type="EC" id="2.7.13.3" evidence="2"/>
<dbReference type="Pfam" id="PF08448">
    <property type="entry name" value="PAS_4"/>
    <property type="match status" value="1"/>
</dbReference>
<dbReference type="GO" id="GO:0016301">
    <property type="term" value="F:kinase activity"/>
    <property type="evidence" value="ECO:0007669"/>
    <property type="project" value="UniProtKB-KW"/>
</dbReference>
<evidence type="ECO:0000313" key="9">
    <source>
        <dbReference type="Proteomes" id="UP001299068"/>
    </source>
</evidence>
<dbReference type="SMART" id="SM00387">
    <property type="entry name" value="HATPase_c"/>
    <property type="match status" value="1"/>
</dbReference>
<dbReference type="Gene3D" id="3.30.450.40">
    <property type="match status" value="1"/>
</dbReference>
<dbReference type="InterPro" id="IPR003661">
    <property type="entry name" value="HisK_dim/P_dom"/>
</dbReference>
<dbReference type="InterPro" id="IPR029016">
    <property type="entry name" value="GAF-like_dom_sf"/>
</dbReference>
<protein>
    <recommendedName>
        <fullName evidence="2">histidine kinase</fullName>
        <ecNumber evidence="2">2.7.13.3</ecNumber>
    </recommendedName>
</protein>
<dbReference type="PANTHER" id="PTHR43547">
    <property type="entry name" value="TWO-COMPONENT HISTIDINE KINASE"/>
    <property type="match status" value="1"/>
</dbReference>
<evidence type="ECO:0000259" key="7">
    <source>
        <dbReference type="PROSITE" id="PS50112"/>
    </source>
</evidence>
<dbReference type="CDD" id="cd00082">
    <property type="entry name" value="HisKA"/>
    <property type="match status" value="1"/>
</dbReference>
<proteinExistence type="predicted"/>
<feature type="domain" description="PAS" evidence="7">
    <location>
        <begin position="8"/>
        <end position="91"/>
    </location>
</feature>
<sequence>MGKDRLYSIEDLESILDKLPYEIWIKDKDGKHIYINELGAQKAGLSKDEIIGKTDFEFRNKYIAEKCLQTDLEVLNKNTDIFHEEKALESGKERIYEVHKFVLKSGNICGNAKETSIQRNISYKLEKLSKDLLYESDYNYKDDIKDILNNLKDVFKCEVINLFLYDEELNKMNLYLTTNNIEKVFNKYIEIDINDEMTNVLDNEDLFNMNLLHKIREKSLNKNLIENSKVYSLKIADKLIGLLNICYDDLYKYSYNDEIFIKELCSKLSSSIMNFKYPSNLKKDYENILKENNELRNSIGLENMKINFLSNISHEFRTPINIINSTIQLLIFYIDKGTLENSDLKKHLKCIIQNSYRLLRLINNIMDTTKIDNGFYKLNFKNNNIISLIEEIVLSTVAYIKRNNIAIIFDTNEEELILACDLDSIERIMLNLIANALKFTNNNGKIEVNINVDRKKEKVFVSVRNTGESISEESAKEIFKKYMKGDNTYTRSVEGCGIGLYLTKYLVENHNGEIWVNTNYKEGAEFVFYIPMRTVKEEIKALKIESNSKIEQCSIEFSDIYSFKLN</sequence>
<feature type="domain" description="Histidine kinase" evidence="6">
    <location>
        <begin position="311"/>
        <end position="534"/>
    </location>
</feature>
<dbReference type="InterPro" id="IPR035965">
    <property type="entry name" value="PAS-like_dom_sf"/>
</dbReference>
<organism evidence="8 9">
    <name type="scientific">Clostridium sardiniense</name>
    <name type="common">Clostridium absonum</name>
    <dbReference type="NCBI Taxonomy" id="29369"/>
    <lineage>
        <taxon>Bacteria</taxon>
        <taxon>Bacillati</taxon>
        <taxon>Bacillota</taxon>
        <taxon>Clostridia</taxon>
        <taxon>Eubacteriales</taxon>
        <taxon>Clostridiaceae</taxon>
        <taxon>Clostridium</taxon>
    </lineage>
</organism>
<dbReference type="InterPro" id="IPR004358">
    <property type="entry name" value="Sig_transdc_His_kin-like_C"/>
</dbReference>
<dbReference type="Gene3D" id="1.10.287.130">
    <property type="match status" value="1"/>
</dbReference>
<comment type="catalytic activity">
    <reaction evidence="1">
        <text>ATP + protein L-histidine = ADP + protein N-phospho-L-histidine.</text>
        <dbReference type="EC" id="2.7.13.3"/>
    </reaction>
</comment>
<dbReference type="EMBL" id="JAIKTU010000018">
    <property type="protein sequence ID" value="MBY0757205.1"/>
    <property type="molecule type" value="Genomic_DNA"/>
</dbReference>
<keyword evidence="3" id="KW-0597">Phosphoprotein</keyword>
<keyword evidence="5" id="KW-0902">Two-component regulatory system</keyword>
<dbReference type="Pfam" id="PF00512">
    <property type="entry name" value="HisKA"/>
    <property type="match status" value="1"/>
</dbReference>
<evidence type="ECO:0000256" key="5">
    <source>
        <dbReference type="ARBA" id="ARBA00023012"/>
    </source>
</evidence>
<keyword evidence="4 8" id="KW-0808">Transferase</keyword>
<keyword evidence="9" id="KW-1185">Reference proteome</keyword>
<dbReference type="InterPro" id="IPR036890">
    <property type="entry name" value="HATPase_C_sf"/>
</dbReference>